<evidence type="ECO:0000313" key="2">
    <source>
        <dbReference type="Proteomes" id="UP001164929"/>
    </source>
</evidence>
<proteinExistence type="predicted"/>
<gene>
    <name evidence="1" type="ORF">NC653_015365</name>
</gene>
<dbReference type="AlphaFoldDB" id="A0AAD6QKB9"/>
<protein>
    <submittedName>
        <fullName evidence="1">Uncharacterized protein</fullName>
    </submittedName>
</protein>
<organism evidence="1 2">
    <name type="scientific">Populus alba x Populus x berolinensis</name>
    <dbReference type="NCBI Taxonomy" id="444605"/>
    <lineage>
        <taxon>Eukaryota</taxon>
        <taxon>Viridiplantae</taxon>
        <taxon>Streptophyta</taxon>
        <taxon>Embryophyta</taxon>
        <taxon>Tracheophyta</taxon>
        <taxon>Spermatophyta</taxon>
        <taxon>Magnoliopsida</taxon>
        <taxon>eudicotyledons</taxon>
        <taxon>Gunneridae</taxon>
        <taxon>Pentapetalae</taxon>
        <taxon>rosids</taxon>
        <taxon>fabids</taxon>
        <taxon>Malpighiales</taxon>
        <taxon>Salicaceae</taxon>
        <taxon>Saliceae</taxon>
        <taxon>Populus</taxon>
    </lineage>
</organism>
<keyword evidence="2" id="KW-1185">Reference proteome</keyword>
<dbReference type="EMBL" id="JAQIZT010000006">
    <property type="protein sequence ID" value="KAJ6991993.1"/>
    <property type="molecule type" value="Genomic_DNA"/>
</dbReference>
<dbReference type="Proteomes" id="UP001164929">
    <property type="component" value="Chromosome 6"/>
</dbReference>
<reference evidence="1" key="1">
    <citation type="journal article" date="2023" name="Mol. Ecol. Resour.">
        <title>Chromosome-level genome assembly of a triploid poplar Populus alba 'Berolinensis'.</title>
        <authorList>
            <person name="Chen S."/>
            <person name="Yu Y."/>
            <person name="Wang X."/>
            <person name="Wang S."/>
            <person name="Zhang T."/>
            <person name="Zhou Y."/>
            <person name="He R."/>
            <person name="Meng N."/>
            <person name="Wang Y."/>
            <person name="Liu W."/>
            <person name="Liu Z."/>
            <person name="Liu J."/>
            <person name="Guo Q."/>
            <person name="Huang H."/>
            <person name="Sederoff R.R."/>
            <person name="Wang G."/>
            <person name="Qu G."/>
            <person name="Chen S."/>
        </authorList>
    </citation>
    <scope>NUCLEOTIDE SEQUENCE</scope>
    <source>
        <strain evidence="1">SC-2020</strain>
    </source>
</reference>
<comment type="caution">
    <text evidence="1">The sequence shown here is derived from an EMBL/GenBank/DDBJ whole genome shotgun (WGS) entry which is preliminary data.</text>
</comment>
<name>A0AAD6QKB9_9ROSI</name>
<sequence length="68" mass="8049">MPIDFLFLEPRLLLFASCTRNNQTQTENLRKLWSLESLRYVLTAMDFSYLRSGKGMFRLLDCAWKSVL</sequence>
<accession>A0AAD6QKB9</accession>
<evidence type="ECO:0000313" key="1">
    <source>
        <dbReference type="EMBL" id="KAJ6991993.1"/>
    </source>
</evidence>